<dbReference type="RefSeq" id="WP_023577908.1">
    <property type="nucleotide sequence ID" value="NZ_AVGG01000001.1"/>
</dbReference>
<evidence type="ECO:0000259" key="2">
    <source>
        <dbReference type="Pfam" id="PF14129"/>
    </source>
</evidence>
<dbReference type="Proteomes" id="UP000018004">
    <property type="component" value="Unassembled WGS sequence"/>
</dbReference>
<keyword evidence="4" id="KW-1185">Reference proteome</keyword>
<dbReference type="AlphaFoldDB" id="V6SSQ7"/>
<feature type="chain" id="PRO_5004750917" description="DUF4296 domain-containing protein" evidence="1">
    <location>
        <begin position="21"/>
        <end position="129"/>
    </location>
</feature>
<dbReference type="EMBL" id="AVGG01000001">
    <property type="protein sequence ID" value="ESU29728.1"/>
    <property type="molecule type" value="Genomic_DNA"/>
</dbReference>
<keyword evidence="1" id="KW-0732">Signal</keyword>
<feature type="domain" description="DUF4296" evidence="2">
    <location>
        <begin position="24"/>
        <end position="106"/>
    </location>
</feature>
<dbReference type="STRING" id="1341181.FLJC2902T_02020"/>
<accession>V6SSQ7</accession>
<gene>
    <name evidence="3" type="ORF">FLJC2902T_02020</name>
</gene>
<evidence type="ECO:0000313" key="4">
    <source>
        <dbReference type="Proteomes" id="UP000018004"/>
    </source>
</evidence>
<sequence>MKKIALFFVLFAALSCGNGAIEKPENLLSEEMMVDILYDLTVLQSAENLNPVEFSQNNVKVNEMIYKKYNIDSISFAQSNRYYAADPHHYQKMFKKVVEKIEANKKGLDEQTVKETGKELAPTYTPAIQ</sequence>
<name>V6SSQ7_9FLAO</name>
<reference evidence="3 4" key="1">
    <citation type="submission" date="2013-08" db="EMBL/GenBank/DDBJ databases">
        <title>Flavobacterium limnosediminis JC2902 genome sequencing.</title>
        <authorList>
            <person name="Lee K."/>
            <person name="Yi H."/>
            <person name="Park S."/>
            <person name="Chun J."/>
        </authorList>
    </citation>
    <scope>NUCLEOTIDE SEQUENCE [LARGE SCALE GENOMIC DNA]</scope>
    <source>
        <strain evidence="3 4">JC2902</strain>
    </source>
</reference>
<dbReference type="OrthoDB" id="1525222at2"/>
<dbReference type="PATRIC" id="fig|1341181.4.peg.197"/>
<organism evidence="3 4">
    <name type="scientific">Flavobacterium limnosediminis JC2902</name>
    <dbReference type="NCBI Taxonomy" id="1341181"/>
    <lineage>
        <taxon>Bacteria</taxon>
        <taxon>Pseudomonadati</taxon>
        <taxon>Bacteroidota</taxon>
        <taxon>Flavobacteriia</taxon>
        <taxon>Flavobacteriales</taxon>
        <taxon>Flavobacteriaceae</taxon>
        <taxon>Flavobacterium</taxon>
    </lineage>
</organism>
<protein>
    <recommendedName>
        <fullName evidence="2">DUF4296 domain-containing protein</fullName>
    </recommendedName>
</protein>
<dbReference type="PROSITE" id="PS51257">
    <property type="entry name" value="PROKAR_LIPOPROTEIN"/>
    <property type="match status" value="1"/>
</dbReference>
<proteinExistence type="predicted"/>
<dbReference type="eggNOG" id="ENOG50330B6">
    <property type="taxonomic scope" value="Bacteria"/>
</dbReference>
<dbReference type="InterPro" id="IPR025381">
    <property type="entry name" value="DUF4296"/>
</dbReference>
<dbReference type="Pfam" id="PF14129">
    <property type="entry name" value="DUF4296"/>
    <property type="match status" value="1"/>
</dbReference>
<evidence type="ECO:0000313" key="3">
    <source>
        <dbReference type="EMBL" id="ESU29728.1"/>
    </source>
</evidence>
<evidence type="ECO:0000256" key="1">
    <source>
        <dbReference type="SAM" id="SignalP"/>
    </source>
</evidence>
<feature type="signal peptide" evidence="1">
    <location>
        <begin position="1"/>
        <end position="20"/>
    </location>
</feature>
<comment type="caution">
    <text evidence="3">The sequence shown here is derived from an EMBL/GenBank/DDBJ whole genome shotgun (WGS) entry which is preliminary data.</text>
</comment>